<evidence type="ECO:0000313" key="3">
    <source>
        <dbReference type="Proteomes" id="UP000799770"/>
    </source>
</evidence>
<gene>
    <name evidence="2" type="ORF">BDV96DRAFT_498594</name>
</gene>
<accession>A0A6A5YYW3</accession>
<reference evidence="2" key="1">
    <citation type="journal article" date="2020" name="Stud. Mycol.">
        <title>101 Dothideomycetes genomes: a test case for predicting lifestyles and emergence of pathogens.</title>
        <authorList>
            <person name="Haridas S."/>
            <person name="Albert R."/>
            <person name="Binder M."/>
            <person name="Bloem J."/>
            <person name="Labutti K."/>
            <person name="Salamov A."/>
            <person name="Andreopoulos B."/>
            <person name="Baker S."/>
            <person name="Barry K."/>
            <person name="Bills G."/>
            <person name="Bluhm B."/>
            <person name="Cannon C."/>
            <person name="Castanera R."/>
            <person name="Culley D."/>
            <person name="Daum C."/>
            <person name="Ezra D."/>
            <person name="Gonzalez J."/>
            <person name="Henrissat B."/>
            <person name="Kuo A."/>
            <person name="Liang C."/>
            <person name="Lipzen A."/>
            <person name="Lutzoni F."/>
            <person name="Magnuson J."/>
            <person name="Mondo S."/>
            <person name="Nolan M."/>
            <person name="Ohm R."/>
            <person name="Pangilinan J."/>
            <person name="Park H.-J."/>
            <person name="Ramirez L."/>
            <person name="Alfaro M."/>
            <person name="Sun H."/>
            <person name="Tritt A."/>
            <person name="Yoshinaga Y."/>
            <person name="Zwiers L.-H."/>
            <person name="Turgeon B."/>
            <person name="Goodwin S."/>
            <person name="Spatafora J."/>
            <person name="Crous P."/>
            <person name="Grigoriev I."/>
        </authorList>
    </citation>
    <scope>NUCLEOTIDE SEQUENCE</scope>
    <source>
        <strain evidence="2">CBS 627.86</strain>
    </source>
</reference>
<feature type="region of interest" description="Disordered" evidence="1">
    <location>
        <begin position="446"/>
        <end position="487"/>
    </location>
</feature>
<proteinExistence type="predicted"/>
<dbReference type="EMBL" id="ML977332">
    <property type="protein sequence ID" value="KAF2112086.1"/>
    <property type="molecule type" value="Genomic_DNA"/>
</dbReference>
<keyword evidence="3" id="KW-1185">Reference proteome</keyword>
<feature type="compositionally biased region" description="Acidic residues" evidence="1">
    <location>
        <begin position="448"/>
        <end position="458"/>
    </location>
</feature>
<name>A0A6A5YYW3_9PLEO</name>
<dbReference type="Proteomes" id="UP000799770">
    <property type="component" value="Unassembled WGS sequence"/>
</dbReference>
<feature type="compositionally biased region" description="Low complexity" evidence="1">
    <location>
        <begin position="12"/>
        <end position="30"/>
    </location>
</feature>
<evidence type="ECO:0000313" key="2">
    <source>
        <dbReference type="EMBL" id="KAF2112086.1"/>
    </source>
</evidence>
<sequence length="497" mass="54970">MSFYGSRGRGSWRGSSTGSSVASTTSSYSSRGGGFSSRGKSSNWGSHRKRNDQEGPDISKHPLGQLLRTISPSDLNLDADQEHSISISNSEYVASYNWVNEESSTITIPGRPPRWTPLQKSQRLAEDKGDFFRDPNGARYPTHPAEPAVKAILELNPNYDTSMIDIVACGSTLGHILRFARGVDRPFRLTLDVIGNTVFFVRKENNPKELLKNVHGYGHTFLDEYTTWDQDVKGSESHQRLIQYELGGLRCVVRFEVDGYLGEKADVAAREAKSSSSDADSLTGLDDLISAMGATSVCTGPLSSNDTLTTRVAGSSVPQASIFDIKTRSGKYQKNIDMSDILPVLWLKQFPNFIIAYHDGYGLFKDIREQDVRADIQAWEDENREGLHKFVALLRKIVQIAKDNEGGRLDLYSPSAERLEIRKQHVDDNSSTLPPDLRAVWEGNTSEDGAEEEVENDSEQGNTGHHNFPIDSDSDDASPDYTACSPDSCGYCGRCSY</sequence>
<dbReference type="OrthoDB" id="5393654at2759"/>
<evidence type="ECO:0000256" key="1">
    <source>
        <dbReference type="SAM" id="MobiDB-lite"/>
    </source>
</evidence>
<protein>
    <recommendedName>
        <fullName evidence="4">Geranylgeranyl pyrophosphate synthetase</fullName>
    </recommendedName>
</protein>
<feature type="compositionally biased region" description="Basic and acidic residues" evidence="1">
    <location>
        <begin position="51"/>
        <end position="60"/>
    </location>
</feature>
<dbReference type="PANTHER" id="PTHR35179">
    <property type="entry name" value="PROTEIN CBG02620"/>
    <property type="match status" value="1"/>
</dbReference>
<dbReference type="AlphaFoldDB" id="A0A6A5YYW3"/>
<organism evidence="2 3">
    <name type="scientific">Lophiotrema nucula</name>
    <dbReference type="NCBI Taxonomy" id="690887"/>
    <lineage>
        <taxon>Eukaryota</taxon>
        <taxon>Fungi</taxon>
        <taxon>Dikarya</taxon>
        <taxon>Ascomycota</taxon>
        <taxon>Pezizomycotina</taxon>
        <taxon>Dothideomycetes</taxon>
        <taxon>Pleosporomycetidae</taxon>
        <taxon>Pleosporales</taxon>
        <taxon>Lophiotremataceae</taxon>
        <taxon>Lophiotrema</taxon>
    </lineage>
</organism>
<evidence type="ECO:0008006" key="4">
    <source>
        <dbReference type="Google" id="ProtNLM"/>
    </source>
</evidence>
<dbReference type="PANTHER" id="PTHR35179:SF2">
    <property type="entry name" value="START DOMAIN-CONTAINING PROTEIN"/>
    <property type="match status" value="1"/>
</dbReference>
<feature type="region of interest" description="Disordered" evidence="1">
    <location>
        <begin position="1"/>
        <end position="64"/>
    </location>
</feature>